<comment type="caution">
    <text evidence="2">The sequence shown here is derived from an EMBL/GenBank/DDBJ whole genome shotgun (WGS) entry which is preliminary data.</text>
</comment>
<keyword evidence="1" id="KW-1133">Transmembrane helix</keyword>
<evidence type="ECO:0000313" key="3">
    <source>
        <dbReference type="Proteomes" id="UP001206925"/>
    </source>
</evidence>
<gene>
    <name evidence="2" type="ORF">M8C21_003156</name>
</gene>
<keyword evidence="1" id="KW-0472">Membrane</keyword>
<evidence type="ECO:0000256" key="1">
    <source>
        <dbReference type="SAM" id="Phobius"/>
    </source>
</evidence>
<accession>A0AAD5D9M9</accession>
<dbReference type="PANTHER" id="PTHR33625">
    <property type="entry name" value="OS08G0179900 PROTEIN"/>
    <property type="match status" value="1"/>
</dbReference>
<dbReference type="PANTHER" id="PTHR33625:SF4">
    <property type="entry name" value="OS08G0179900 PROTEIN"/>
    <property type="match status" value="1"/>
</dbReference>
<dbReference type="AlphaFoldDB" id="A0AAD5D9M9"/>
<dbReference type="EMBL" id="JAMZMK010000192">
    <property type="protein sequence ID" value="KAI7757043.1"/>
    <property type="molecule type" value="Genomic_DNA"/>
</dbReference>
<sequence>MRTGSLQKMSCLWKLVSRCLGLCLVARRVSRKLYRLLLILIMLLKRLICFQMLPMRKRYRIQNTWRLNLVLLVKQWLLPYPQSMQFKLSGFLMKTLKLRVLLLQLLLIQMYGMLFCKTLISLIFCRPIKPMDSNVNDPSDSTPEATSESKSASGKGFMDYVEDIKQTITVKVVDMMNALSDTFQSFFVGSPKDEVTVNPDGTAGISMEQATIGVTLMGLAIMVISVVVLKRS</sequence>
<dbReference type="Proteomes" id="UP001206925">
    <property type="component" value="Unassembled WGS sequence"/>
</dbReference>
<evidence type="ECO:0000313" key="2">
    <source>
        <dbReference type="EMBL" id="KAI7757043.1"/>
    </source>
</evidence>
<keyword evidence="3" id="KW-1185">Reference proteome</keyword>
<feature type="transmembrane region" description="Helical" evidence="1">
    <location>
        <begin position="101"/>
        <end position="124"/>
    </location>
</feature>
<feature type="transmembrane region" description="Helical" evidence="1">
    <location>
        <begin position="210"/>
        <end position="229"/>
    </location>
</feature>
<name>A0AAD5D9M9_AMBAR</name>
<feature type="transmembrane region" description="Helical" evidence="1">
    <location>
        <begin position="36"/>
        <end position="53"/>
    </location>
</feature>
<proteinExistence type="predicted"/>
<reference evidence="2" key="1">
    <citation type="submission" date="2022-06" db="EMBL/GenBank/DDBJ databases">
        <title>Uncovering the hologenomic basis of an extraordinary plant invasion.</title>
        <authorList>
            <person name="Bieker V.C."/>
            <person name="Martin M.D."/>
            <person name="Gilbert T."/>
            <person name="Hodgins K."/>
            <person name="Battlay P."/>
            <person name="Petersen B."/>
            <person name="Wilson J."/>
        </authorList>
    </citation>
    <scope>NUCLEOTIDE SEQUENCE</scope>
    <source>
        <strain evidence="2">AA19_3_7</strain>
        <tissue evidence="2">Leaf</tissue>
    </source>
</reference>
<organism evidence="2 3">
    <name type="scientific">Ambrosia artemisiifolia</name>
    <name type="common">Common ragweed</name>
    <dbReference type="NCBI Taxonomy" id="4212"/>
    <lineage>
        <taxon>Eukaryota</taxon>
        <taxon>Viridiplantae</taxon>
        <taxon>Streptophyta</taxon>
        <taxon>Embryophyta</taxon>
        <taxon>Tracheophyta</taxon>
        <taxon>Spermatophyta</taxon>
        <taxon>Magnoliopsida</taxon>
        <taxon>eudicotyledons</taxon>
        <taxon>Gunneridae</taxon>
        <taxon>Pentapetalae</taxon>
        <taxon>asterids</taxon>
        <taxon>campanulids</taxon>
        <taxon>Asterales</taxon>
        <taxon>Asteraceae</taxon>
        <taxon>Asteroideae</taxon>
        <taxon>Heliantheae alliance</taxon>
        <taxon>Heliantheae</taxon>
        <taxon>Ambrosia</taxon>
    </lineage>
</organism>
<protein>
    <submittedName>
        <fullName evidence="2">Uncharacterized protein</fullName>
    </submittedName>
</protein>
<keyword evidence="1" id="KW-0812">Transmembrane</keyword>